<comment type="caution">
    <text evidence="1">The sequence shown here is derived from an EMBL/GenBank/DDBJ whole genome shotgun (WGS) entry which is preliminary data.</text>
</comment>
<dbReference type="Proteomes" id="UP001054837">
    <property type="component" value="Unassembled WGS sequence"/>
</dbReference>
<dbReference type="EMBL" id="BPLQ01011932">
    <property type="protein sequence ID" value="GIY61283.1"/>
    <property type="molecule type" value="Genomic_DNA"/>
</dbReference>
<evidence type="ECO:0000313" key="1">
    <source>
        <dbReference type="EMBL" id="GIY61283.1"/>
    </source>
</evidence>
<dbReference type="AlphaFoldDB" id="A0AAV4UU68"/>
<evidence type="ECO:0008006" key="3">
    <source>
        <dbReference type="Google" id="ProtNLM"/>
    </source>
</evidence>
<feature type="non-terminal residue" evidence="1">
    <location>
        <position position="78"/>
    </location>
</feature>
<keyword evidence="2" id="KW-1185">Reference proteome</keyword>
<gene>
    <name evidence="1" type="ORF">CDAR_216921</name>
</gene>
<evidence type="ECO:0000313" key="2">
    <source>
        <dbReference type="Proteomes" id="UP001054837"/>
    </source>
</evidence>
<organism evidence="1 2">
    <name type="scientific">Caerostris darwini</name>
    <dbReference type="NCBI Taxonomy" id="1538125"/>
    <lineage>
        <taxon>Eukaryota</taxon>
        <taxon>Metazoa</taxon>
        <taxon>Ecdysozoa</taxon>
        <taxon>Arthropoda</taxon>
        <taxon>Chelicerata</taxon>
        <taxon>Arachnida</taxon>
        <taxon>Araneae</taxon>
        <taxon>Araneomorphae</taxon>
        <taxon>Entelegynae</taxon>
        <taxon>Araneoidea</taxon>
        <taxon>Araneidae</taxon>
        <taxon>Caerostris</taxon>
    </lineage>
</organism>
<name>A0AAV4UU68_9ARAC</name>
<proteinExistence type="predicted"/>
<protein>
    <recommendedName>
        <fullName evidence="3">Secreted protein</fullName>
    </recommendedName>
</protein>
<sequence>MGHEFLLPLFLLSNQHLNFFFHSSSLAVKPTTNEEKTSKAIRYRPSSNHKRCQPAIRLCSSNDTPGSFRETKACGFRG</sequence>
<accession>A0AAV4UU68</accession>
<reference evidence="1 2" key="1">
    <citation type="submission" date="2021-06" db="EMBL/GenBank/DDBJ databases">
        <title>Caerostris darwini draft genome.</title>
        <authorList>
            <person name="Kono N."/>
            <person name="Arakawa K."/>
        </authorList>
    </citation>
    <scope>NUCLEOTIDE SEQUENCE [LARGE SCALE GENOMIC DNA]</scope>
</reference>